<keyword evidence="7" id="KW-1185">Reference proteome</keyword>
<proteinExistence type="inferred from homology"/>
<dbReference type="InterPro" id="IPR016073">
    <property type="entry name" value="Skp1_comp_POZ"/>
</dbReference>
<reference evidence="6" key="1">
    <citation type="journal article" date="2021" name="Open Biol.">
        <title>Shared evolutionary footprints suggest mitochondrial oxidative damage underlies multiple complex I losses in fungi.</title>
        <authorList>
            <person name="Schikora-Tamarit M.A."/>
            <person name="Marcet-Houben M."/>
            <person name="Nosek J."/>
            <person name="Gabaldon T."/>
        </authorList>
    </citation>
    <scope>NUCLEOTIDE SEQUENCE</scope>
    <source>
        <strain evidence="6">CBS6341</strain>
    </source>
</reference>
<dbReference type="InterPro" id="IPR001232">
    <property type="entry name" value="SKP1-like"/>
</dbReference>
<dbReference type="AlphaFoldDB" id="A0A9P8PZX6"/>
<dbReference type="PANTHER" id="PTHR20648">
    <property type="entry name" value="ELONGIN-C"/>
    <property type="match status" value="1"/>
</dbReference>
<reference evidence="6" key="2">
    <citation type="submission" date="2021-01" db="EMBL/GenBank/DDBJ databases">
        <authorList>
            <person name="Schikora-Tamarit M.A."/>
        </authorList>
    </citation>
    <scope>NUCLEOTIDE SEQUENCE</scope>
    <source>
        <strain evidence="6">CBS6341</strain>
    </source>
</reference>
<organism evidence="6 7">
    <name type="scientific">Wickerhamomyces mucosus</name>
    <dbReference type="NCBI Taxonomy" id="1378264"/>
    <lineage>
        <taxon>Eukaryota</taxon>
        <taxon>Fungi</taxon>
        <taxon>Dikarya</taxon>
        <taxon>Ascomycota</taxon>
        <taxon>Saccharomycotina</taxon>
        <taxon>Saccharomycetes</taxon>
        <taxon>Phaffomycetales</taxon>
        <taxon>Wickerhamomycetaceae</taxon>
        <taxon>Wickerhamomyces</taxon>
    </lineage>
</organism>
<dbReference type="GO" id="GO:0005634">
    <property type="term" value="C:nucleus"/>
    <property type="evidence" value="ECO:0007669"/>
    <property type="project" value="UniProtKB-SubCell"/>
</dbReference>
<dbReference type="EMBL" id="JAEUBF010000076">
    <property type="protein sequence ID" value="KAH3680652.1"/>
    <property type="molecule type" value="Genomic_DNA"/>
</dbReference>
<dbReference type="Gene3D" id="3.30.710.10">
    <property type="entry name" value="Potassium Channel Kv1.1, Chain A"/>
    <property type="match status" value="1"/>
</dbReference>
<evidence type="ECO:0000259" key="5">
    <source>
        <dbReference type="Pfam" id="PF03931"/>
    </source>
</evidence>
<dbReference type="GO" id="GO:0006511">
    <property type="term" value="P:ubiquitin-dependent protein catabolic process"/>
    <property type="evidence" value="ECO:0007669"/>
    <property type="project" value="InterPro"/>
</dbReference>
<name>A0A9P8PZX6_9ASCO</name>
<dbReference type="OrthoDB" id="249087at2759"/>
<dbReference type="InterPro" id="IPR039948">
    <property type="entry name" value="ELC1"/>
</dbReference>
<dbReference type="InterPro" id="IPR011333">
    <property type="entry name" value="SKP1/BTB/POZ_sf"/>
</dbReference>
<dbReference type="SUPFAM" id="SSF54695">
    <property type="entry name" value="POZ domain"/>
    <property type="match status" value="1"/>
</dbReference>
<accession>A0A9P8PZX6</accession>
<evidence type="ECO:0000256" key="3">
    <source>
        <dbReference type="ARBA" id="ARBA00021347"/>
    </source>
</evidence>
<comment type="caution">
    <text evidence="6">The sequence shown here is derived from an EMBL/GenBank/DDBJ whole genome shotgun (WGS) entry which is preliminary data.</text>
</comment>
<protein>
    <recommendedName>
        <fullName evidence="3">Elongin-C</fullName>
    </recommendedName>
</protein>
<dbReference type="Pfam" id="PF03931">
    <property type="entry name" value="Skp1_POZ"/>
    <property type="match status" value="1"/>
</dbReference>
<keyword evidence="4" id="KW-0539">Nucleus</keyword>
<evidence type="ECO:0000313" key="6">
    <source>
        <dbReference type="EMBL" id="KAH3680652.1"/>
    </source>
</evidence>
<comment type="similarity">
    <text evidence="2">Belongs to the SKP1 family.</text>
</comment>
<evidence type="ECO:0000256" key="4">
    <source>
        <dbReference type="ARBA" id="ARBA00023242"/>
    </source>
</evidence>
<dbReference type="FunFam" id="3.30.710.10:FF:000035">
    <property type="entry name" value="Elongin C transcription elongation factor"/>
    <property type="match status" value="1"/>
</dbReference>
<evidence type="ECO:0000313" key="7">
    <source>
        <dbReference type="Proteomes" id="UP000769528"/>
    </source>
</evidence>
<comment type="subcellular location">
    <subcellularLocation>
        <location evidence="1">Nucleus</location>
    </subcellularLocation>
</comment>
<sequence length="96" mass="11178">MSNEYITLISSDNHHFIISKPAAFVSNTLKNALNLNFKESETNIIKLNENSLVLNKICEYFYYNLKYKDQEIDVPEFEIPTEMALELLVASDYFDC</sequence>
<dbReference type="Proteomes" id="UP000769528">
    <property type="component" value="Unassembled WGS sequence"/>
</dbReference>
<evidence type="ECO:0000256" key="2">
    <source>
        <dbReference type="ARBA" id="ARBA00009993"/>
    </source>
</evidence>
<evidence type="ECO:0000256" key="1">
    <source>
        <dbReference type="ARBA" id="ARBA00004123"/>
    </source>
</evidence>
<dbReference type="SMART" id="SM00512">
    <property type="entry name" value="Skp1"/>
    <property type="match status" value="1"/>
</dbReference>
<gene>
    <name evidence="6" type="ORF">WICMUC_000209</name>
</gene>
<dbReference type="CDD" id="cd18321">
    <property type="entry name" value="BTB_POZ_EloC"/>
    <property type="match status" value="1"/>
</dbReference>
<feature type="domain" description="SKP1 component POZ" evidence="5">
    <location>
        <begin position="5"/>
        <end position="65"/>
    </location>
</feature>